<dbReference type="PANTHER" id="PTHR10587:SF78">
    <property type="entry name" value="PEPTIDOGLYCAN-N-ACETYLMURAMIC ACID DEACETYLASE PDAA"/>
    <property type="match status" value="1"/>
</dbReference>
<dbReference type="OrthoDB" id="9812065at2"/>
<accession>A0A2A7MFG0</accession>
<dbReference type="InterPro" id="IPR050248">
    <property type="entry name" value="Polysacc_deacetylase_ArnD"/>
</dbReference>
<proteinExistence type="predicted"/>
<dbReference type="InterPro" id="IPR002509">
    <property type="entry name" value="NODB_dom"/>
</dbReference>
<dbReference type="PROSITE" id="PS51677">
    <property type="entry name" value="NODB"/>
    <property type="match status" value="1"/>
</dbReference>
<feature type="compositionally biased region" description="Polar residues" evidence="1">
    <location>
        <begin position="99"/>
        <end position="109"/>
    </location>
</feature>
<gene>
    <name evidence="3" type="ORF">CQ394_00950</name>
</gene>
<name>A0A2A7MFG0_9CLOT</name>
<evidence type="ECO:0000256" key="1">
    <source>
        <dbReference type="SAM" id="MobiDB-lite"/>
    </source>
</evidence>
<dbReference type="GO" id="GO:0016810">
    <property type="term" value="F:hydrolase activity, acting on carbon-nitrogen (but not peptide) bonds"/>
    <property type="evidence" value="ECO:0007669"/>
    <property type="project" value="InterPro"/>
</dbReference>
<dbReference type="GO" id="GO:0005975">
    <property type="term" value="P:carbohydrate metabolic process"/>
    <property type="evidence" value="ECO:0007669"/>
    <property type="project" value="InterPro"/>
</dbReference>
<dbReference type="Pfam" id="PF01522">
    <property type="entry name" value="Polysacc_deac_1"/>
    <property type="match status" value="1"/>
</dbReference>
<feature type="compositionally biased region" description="Polar residues" evidence="1">
    <location>
        <begin position="31"/>
        <end position="40"/>
    </location>
</feature>
<dbReference type="Gene3D" id="3.20.20.370">
    <property type="entry name" value="Glycoside hydrolase/deacetylase"/>
    <property type="match status" value="1"/>
</dbReference>
<dbReference type="AlphaFoldDB" id="A0A2A7MFG0"/>
<evidence type="ECO:0000313" key="3">
    <source>
        <dbReference type="EMBL" id="PEG30329.1"/>
    </source>
</evidence>
<feature type="compositionally biased region" description="Basic and acidic residues" evidence="1">
    <location>
        <begin position="41"/>
        <end position="98"/>
    </location>
</feature>
<keyword evidence="4" id="KW-1185">Reference proteome</keyword>
<dbReference type="PANTHER" id="PTHR10587">
    <property type="entry name" value="GLYCOSYL TRANSFERASE-RELATED"/>
    <property type="match status" value="1"/>
</dbReference>
<dbReference type="InterPro" id="IPR011330">
    <property type="entry name" value="Glyco_hydro/deAcase_b/a-brl"/>
</dbReference>
<reference evidence="3 4" key="1">
    <citation type="submission" date="2017-10" db="EMBL/GenBank/DDBJ databases">
        <title>Effective Description of Clostridium neonatale sp. nov. linked to necrotizing enterocolitis in neonates and a clarification of species assignable to the genus Clostridium (Prazmowski 1880) emend. Lawson and Rainey 2016.</title>
        <authorList>
            <person name="Bernard K."/>
            <person name="Burdz T."/>
            <person name="Wiebe D."/>
            <person name="Balcewich B."/>
            <person name="Alfa M."/>
            <person name="Bernier A.-M."/>
        </authorList>
    </citation>
    <scope>NUCLEOTIDE SEQUENCE [LARGE SCALE GENOMIC DNA]</scope>
    <source>
        <strain evidence="3 4">LCDC99A005</strain>
    </source>
</reference>
<dbReference type="PROSITE" id="PS51257">
    <property type="entry name" value="PROKAR_LIPOPROTEIN"/>
    <property type="match status" value="1"/>
</dbReference>
<dbReference type="EMBL" id="PDCJ01000001">
    <property type="protein sequence ID" value="PEG30329.1"/>
    <property type="molecule type" value="Genomic_DNA"/>
</dbReference>
<dbReference type="GO" id="GO:0016020">
    <property type="term" value="C:membrane"/>
    <property type="evidence" value="ECO:0007669"/>
    <property type="project" value="TreeGrafter"/>
</dbReference>
<evidence type="ECO:0000313" key="4">
    <source>
        <dbReference type="Proteomes" id="UP000220840"/>
    </source>
</evidence>
<comment type="caution">
    <text evidence="3">The sequence shown here is derived from an EMBL/GenBank/DDBJ whole genome shotgun (WGS) entry which is preliminary data.</text>
</comment>
<evidence type="ECO:0000259" key="2">
    <source>
        <dbReference type="PROSITE" id="PS51677"/>
    </source>
</evidence>
<dbReference type="SUPFAM" id="SSF88713">
    <property type="entry name" value="Glycoside hydrolase/deacetylase"/>
    <property type="match status" value="1"/>
</dbReference>
<organism evidence="3 4">
    <name type="scientific">Clostridium neonatale</name>
    <dbReference type="NCBI Taxonomy" id="137838"/>
    <lineage>
        <taxon>Bacteria</taxon>
        <taxon>Bacillati</taxon>
        <taxon>Bacillota</taxon>
        <taxon>Clostridia</taxon>
        <taxon>Eubacteriales</taxon>
        <taxon>Clostridiaceae</taxon>
        <taxon>Clostridium</taxon>
    </lineage>
</organism>
<dbReference type="RefSeq" id="WP_058294499.1">
    <property type="nucleotide sequence ID" value="NZ_CAMRXB010000085.1"/>
</dbReference>
<sequence length="345" mass="39459">MKNKKLIWIAAMTFTVSCIFLYGCGGEEPTSKNNQYIVSSNEKEENTLNDKNEFKKEEQKDKPYIKNEEKVDNDKEKEEKVNEKTDEIDNTEKTEEKNNVQTETSETQTFSGEIANLSNESINWSFGGSTDESGRPDVVTAAQEKYKNYNVDFIKSNDKKIYLTFDEGYENGYTPQILDILKAKNIKATFFITMGYAKSQPELVQRMINEGHVIGNHSTTHPEKGMPSLSLDAQKSDIEELHNYVKDNFGYEMYLFRYPAGIYSEQSLALMSSLGYKSVFWSFAYADWDPNNQPDEAQSLEKLTNKLHPGAIYLLHAVSKTNTDILSQFIDNAQGNGYEFAEYNK</sequence>
<protein>
    <submittedName>
        <fullName evidence="3">Polysaccharide deacetylase</fullName>
    </submittedName>
</protein>
<feature type="region of interest" description="Disordered" evidence="1">
    <location>
        <begin position="31"/>
        <end position="109"/>
    </location>
</feature>
<dbReference type="STRING" id="137838.GCA_001458595_01628"/>
<feature type="domain" description="NodB homology" evidence="2">
    <location>
        <begin position="159"/>
        <end position="341"/>
    </location>
</feature>
<dbReference type="Proteomes" id="UP000220840">
    <property type="component" value="Unassembled WGS sequence"/>
</dbReference>